<keyword evidence="2" id="KW-1185">Reference proteome</keyword>
<evidence type="ECO:0000313" key="1">
    <source>
        <dbReference type="EMBL" id="ANB50681.1"/>
    </source>
</evidence>
<dbReference type="GeneID" id="80513043"/>
<protein>
    <submittedName>
        <fullName evidence="1">Uncharacterized protein</fullName>
    </submittedName>
</protein>
<proteinExistence type="predicted"/>
<name>A0A167RH82_9VIRU</name>
<sequence>MSVSDIISNALVEYDSTNNVIQYLLDNCYRKGYKTNNDSKRTLFKFIDKTTDELILETEVEILGIYYDKLGIWSWSWSQIGLMNSENYLAKEMLYYALKLGSDSSYIKSILTTSRGTVQDDTQIDINLAIASSIIKQPYIYPYIYKINGNHLVFYFILLNKPDLEILSKKIDK</sequence>
<accession>A0A167RH82</accession>
<dbReference type="EMBL" id="KU877344">
    <property type="protein sequence ID" value="ANB50681.1"/>
    <property type="molecule type" value="Genomic_DNA"/>
</dbReference>
<dbReference type="Proteomes" id="UP000241365">
    <property type="component" value="Segment"/>
</dbReference>
<evidence type="ECO:0000313" key="2">
    <source>
        <dbReference type="Proteomes" id="UP000241365"/>
    </source>
</evidence>
<dbReference type="RefSeq" id="YP_010776432.1">
    <property type="nucleotide sequence ID" value="NC_075034.1"/>
</dbReference>
<dbReference type="KEGG" id="vg:80513043"/>
<reference evidence="1 2" key="1">
    <citation type="journal article" date="2016" name="Genome Announc.">
        <title>Complete Genome Sequence of a New Megavirus Family Member Isolated from an Inland Water Lake for the First Time in India.</title>
        <authorList>
            <person name="Chatterjee A."/>
            <person name="Ali F."/>
            <person name="Bange D."/>
            <person name="Kondabagil K."/>
        </authorList>
    </citation>
    <scope>NUCLEOTIDE SEQUENCE [LARGE SCALE GENOMIC DNA]</scope>
    <source>
        <strain evidence="1">1</strain>
    </source>
</reference>
<organism evidence="1 2">
    <name type="scientific">Powai lake megavirus</name>
    <dbReference type="NCBI Taxonomy" id="1842663"/>
    <lineage>
        <taxon>Viruses</taxon>
        <taxon>Varidnaviria</taxon>
        <taxon>Bamfordvirae</taxon>
        <taxon>Nucleocytoviricota</taxon>
        <taxon>Megaviricetes</taxon>
        <taxon>Imitervirales</taxon>
        <taxon>Mimiviridae</taxon>
        <taxon>Megamimivirinae</taxon>
        <taxon>Megavirus</taxon>
        <taxon>Megavirus powaiense</taxon>
    </lineage>
</organism>